<dbReference type="Proteomes" id="UP000001396">
    <property type="component" value="Unassembled WGS sequence"/>
</dbReference>
<evidence type="ECO:0000259" key="5">
    <source>
        <dbReference type="PROSITE" id="PS51203"/>
    </source>
</evidence>
<dbReference type="Gene3D" id="4.10.1130.20">
    <property type="match status" value="2"/>
</dbReference>
<dbReference type="GeneID" id="31357618"/>
<feature type="domain" description="CHORD" evidence="6">
    <location>
        <begin position="3"/>
        <end position="60"/>
    </location>
</feature>
<evidence type="ECO:0008006" key="9">
    <source>
        <dbReference type="Google" id="ProtNLM"/>
    </source>
</evidence>
<keyword evidence="8" id="KW-1185">Reference proteome</keyword>
<dbReference type="SUPFAM" id="SSF49764">
    <property type="entry name" value="HSP20-like chaperones"/>
    <property type="match status" value="1"/>
</dbReference>
<evidence type="ECO:0000256" key="4">
    <source>
        <dbReference type="SAM" id="MobiDB-lite"/>
    </source>
</evidence>
<keyword evidence="1" id="KW-0479">Metal-binding</keyword>
<keyword evidence="2" id="KW-0677">Repeat</keyword>
<dbReference type="GO" id="GO:0046872">
    <property type="term" value="F:metal ion binding"/>
    <property type="evidence" value="ECO:0007669"/>
    <property type="project" value="UniProtKB-KW"/>
</dbReference>
<evidence type="ECO:0000256" key="3">
    <source>
        <dbReference type="ARBA" id="ARBA00022833"/>
    </source>
</evidence>
<feature type="domain" description="CS" evidence="5">
    <location>
        <begin position="206"/>
        <end position="296"/>
    </location>
</feature>
<evidence type="ECO:0000256" key="1">
    <source>
        <dbReference type="ARBA" id="ARBA00022723"/>
    </source>
</evidence>
<evidence type="ECO:0000313" key="8">
    <source>
        <dbReference type="Proteomes" id="UP000001396"/>
    </source>
</evidence>
<evidence type="ECO:0000313" key="7">
    <source>
        <dbReference type="EMBL" id="EFA85096.1"/>
    </source>
</evidence>
<name>D3B1C2_HETP5</name>
<organism evidence="7 8">
    <name type="scientific">Heterostelium pallidum (strain ATCC 26659 / Pp 5 / PN500)</name>
    <name type="common">Cellular slime mold</name>
    <name type="synonym">Polysphondylium pallidum</name>
    <dbReference type="NCBI Taxonomy" id="670386"/>
    <lineage>
        <taxon>Eukaryota</taxon>
        <taxon>Amoebozoa</taxon>
        <taxon>Evosea</taxon>
        <taxon>Eumycetozoa</taxon>
        <taxon>Dictyostelia</taxon>
        <taxon>Acytosteliales</taxon>
        <taxon>Acytosteliaceae</taxon>
        <taxon>Heterostelium</taxon>
    </lineage>
</organism>
<dbReference type="STRING" id="670386.D3B1C2"/>
<keyword evidence="3" id="KW-0862">Zinc</keyword>
<proteinExistence type="predicted"/>
<dbReference type="CDD" id="cd06466">
    <property type="entry name" value="p23_CS_SGT1_like"/>
    <property type="match status" value="1"/>
</dbReference>
<dbReference type="OMA" id="KGYTCCK"/>
<dbReference type="PANTHER" id="PTHR46983:SF3">
    <property type="entry name" value="CHPADIPLOID STATE MAINTENANCE PROTEIN CHPA"/>
    <property type="match status" value="1"/>
</dbReference>
<dbReference type="InParanoid" id="D3B1C2"/>
<dbReference type="Pfam" id="PF04969">
    <property type="entry name" value="CS"/>
    <property type="match status" value="1"/>
</dbReference>
<protein>
    <recommendedName>
        <fullName evidence="9">Cysteine and histidine-rich domain-containing protein</fullName>
    </recommendedName>
</protein>
<feature type="region of interest" description="Disordered" evidence="4">
    <location>
        <begin position="58"/>
        <end position="89"/>
    </location>
</feature>
<feature type="compositionally biased region" description="Low complexity" evidence="4">
    <location>
        <begin position="68"/>
        <end position="82"/>
    </location>
</feature>
<gene>
    <name evidence="7" type="ORF">PPL_02093</name>
</gene>
<dbReference type="RefSeq" id="XP_020437205.1">
    <property type="nucleotide sequence ID" value="XM_020573088.1"/>
</dbReference>
<dbReference type="InterPro" id="IPR008978">
    <property type="entry name" value="HSP20-like_chaperone"/>
</dbReference>
<dbReference type="Pfam" id="PF04968">
    <property type="entry name" value="CHORD"/>
    <property type="match status" value="2"/>
</dbReference>
<dbReference type="PROSITE" id="PS51401">
    <property type="entry name" value="CHORD"/>
    <property type="match status" value="2"/>
</dbReference>
<dbReference type="Gene3D" id="2.60.40.790">
    <property type="match status" value="1"/>
</dbReference>
<dbReference type="PROSITE" id="PS51203">
    <property type="entry name" value="CS"/>
    <property type="match status" value="1"/>
</dbReference>
<dbReference type="PANTHER" id="PTHR46983">
    <property type="entry name" value="CYSTEINE AND HISTIDINE-RICH DOMAIN-CONTAINING PROTEIN 1"/>
    <property type="match status" value="1"/>
</dbReference>
<evidence type="ECO:0000256" key="2">
    <source>
        <dbReference type="ARBA" id="ARBA00022737"/>
    </source>
</evidence>
<dbReference type="EMBL" id="ADBJ01000008">
    <property type="protein sequence ID" value="EFA85096.1"/>
    <property type="molecule type" value="Genomic_DNA"/>
</dbReference>
<dbReference type="InterPro" id="IPR007051">
    <property type="entry name" value="CHORD_dom"/>
</dbReference>
<dbReference type="InterPro" id="IPR007052">
    <property type="entry name" value="CS_dom"/>
</dbReference>
<evidence type="ECO:0000259" key="6">
    <source>
        <dbReference type="PROSITE" id="PS51401"/>
    </source>
</evidence>
<comment type="caution">
    <text evidence="7">The sequence shown here is derived from an EMBL/GenBank/DDBJ whole genome shotgun (WGS) entry which is preliminary data.</text>
</comment>
<reference evidence="7 8" key="1">
    <citation type="journal article" date="2011" name="Genome Res.">
        <title>Phylogeny-wide analysis of social amoeba genomes highlights ancient origins for complex intercellular communication.</title>
        <authorList>
            <person name="Heidel A.J."/>
            <person name="Lawal H.M."/>
            <person name="Felder M."/>
            <person name="Schilde C."/>
            <person name="Helps N.R."/>
            <person name="Tunggal B."/>
            <person name="Rivero F."/>
            <person name="John U."/>
            <person name="Schleicher M."/>
            <person name="Eichinger L."/>
            <person name="Platzer M."/>
            <person name="Noegel A.A."/>
            <person name="Schaap P."/>
            <person name="Gloeckner G."/>
        </authorList>
    </citation>
    <scope>NUCLEOTIDE SEQUENCE [LARGE SCALE GENOMIC DNA]</scope>
    <source>
        <strain evidence="8">ATCC 26659 / Pp 5 / PN500</strain>
    </source>
</reference>
<dbReference type="AlphaFoldDB" id="D3B1C2"/>
<sequence>MKCGNNGCGKEYTEETVGQCCYHPGSAIFHEGMKGWSCCSKRVVDFDDFLQIPGCSTGQHKEKEEKQPTTSSAKTTTTAAPTNIDSNGREVYGTHDKERFYPKPVTTQPKPQITVKEYIELNDEPNAIIKEGAKCTRNGCTATYVNEQSREETCTYHPGDAVFHEGSKGWACCKPKAALFEEFLKIKGCREGKHKFIPTEVKNENFVECRNDWYQSFDCVHFTIYSKNVNKEKSVVEFVDRNTVSVDLVLPNDKYYKKTFKLANSISTTKSSFSILSTKVEIKLYKDPQDSWSKLEENEVDLYRYQV</sequence>
<dbReference type="InterPro" id="IPR039790">
    <property type="entry name" value="CHRD1"/>
</dbReference>
<accession>D3B1C2</accession>
<feature type="domain" description="CHORD" evidence="6">
    <location>
        <begin position="135"/>
        <end position="194"/>
    </location>
</feature>